<feature type="signal peptide" evidence="1">
    <location>
        <begin position="1"/>
        <end position="27"/>
    </location>
</feature>
<evidence type="ECO:0000313" key="2">
    <source>
        <dbReference type="EMBL" id="MBB6579401.1"/>
    </source>
</evidence>
<evidence type="ECO:0008006" key="4">
    <source>
        <dbReference type="Google" id="ProtNLM"/>
    </source>
</evidence>
<dbReference type="PROSITE" id="PS51257">
    <property type="entry name" value="PROKAR_LIPOPROTEIN"/>
    <property type="match status" value="1"/>
</dbReference>
<gene>
    <name evidence="2" type="ORF">HNP33_003513</name>
</gene>
<proteinExistence type="predicted"/>
<name>A0ABR6RJP4_9BURK</name>
<reference evidence="2 3" key="1">
    <citation type="submission" date="2020-08" db="EMBL/GenBank/DDBJ databases">
        <title>Functional genomics of gut bacteria from endangered species of beetles.</title>
        <authorList>
            <person name="Carlos-Shanley C."/>
        </authorList>
    </citation>
    <scope>NUCLEOTIDE SEQUENCE [LARGE SCALE GENOMIC DNA]</scope>
    <source>
        <strain evidence="2 3">S00124</strain>
    </source>
</reference>
<feature type="chain" id="PRO_5047209201" description="Lipoprotein" evidence="1">
    <location>
        <begin position="28"/>
        <end position="250"/>
    </location>
</feature>
<evidence type="ECO:0000256" key="1">
    <source>
        <dbReference type="SAM" id="SignalP"/>
    </source>
</evidence>
<comment type="caution">
    <text evidence="2">The sequence shown here is derived from an EMBL/GenBank/DDBJ whole genome shotgun (WGS) entry which is preliminary data.</text>
</comment>
<dbReference type="EMBL" id="JACHKZ010000028">
    <property type="protein sequence ID" value="MBB6579401.1"/>
    <property type="molecule type" value="Genomic_DNA"/>
</dbReference>
<sequence>MPCRSARSVGISACLTALLLLAGCSNAPTTRGKAPDRDMEAKEWGQSDVNRMATLSMQANLQSLYTLMDKLYRRNPQEWRKGGFDSREQAMKAVKQAIENQQPWPDLMDQRDIDGMSMALAPEFSSDRVAAFTWATADMLITAYGGRTTLYLIHGLDAQTVYNASRNLEIANWMLTHRKLSNGQPMLLTNEINTSERNLSFEREFGKMIARNDLMADVVSEKYRRAVIGYVQGLAGGSLLQFLPVQAVAH</sequence>
<accession>A0ABR6RJP4</accession>
<keyword evidence="3" id="KW-1185">Reference proteome</keyword>
<organism evidence="2 3">
    <name type="scientific">Comamonas odontotermitis</name>
    <dbReference type="NCBI Taxonomy" id="379895"/>
    <lineage>
        <taxon>Bacteria</taxon>
        <taxon>Pseudomonadati</taxon>
        <taxon>Pseudomonadota</taxon>
        <taxon>Betaproteobacteria</taxon>
        <taxon>Burkholderiales</taxon>
        <taxon>Comamonadaceae</taxon>
        <taxon>Comamonas</taxon>
    </lineage>
</organism>
<keyword evidence="1" id="KW-0732">Signal</keyword>
<dbReference type="Proteomes" id="UP000562492">
    <property type="component" value="Unassembled WGS sequence"/>
</dbReference>
<evidence type="ECO:0000313" key="3">
    <source>
        <dbReference type="Proteomes" id="UP000562492"/>
    </source>
</evidence>
<dbReference type="RefSeq" id="WP_184710712.1">
    <property type="nucleotide sequence ID" value="NZ_JACHKZ010000028.1"/>
</dbReference>
<protein>
    <recommendedName>
        <fullName evidence="4">Lipoprotein</fullName>
    </recommendedName>
</protein>